<dbReference type="Proteomes" id="UP000035489">
    <property type="component" value="Unassembled WGS sequence"/>
</dbReference>
<protein>
    <submittedName>
        <fullName evidence="1">Uncharacterized protein</fullName>
    </submittedName>
</protein>
<keyword evidence="2" id="KW-1185">Reference proteome</keyword>
<name>A0A0H1RIB6_9HYPH</name>
<evidence type="ECO:0000313" key="2">
    <source>
        <dbReference type="Proteomes" id="UP000035489"/>
    </source>
</evidence>
<dbReference type="AlphaFoldDB" id="A0A0H1RIB6"/>
<dbReference type="Pfam" id="PF11379">
    <property type="entry name" value="DUF3182"/>
    <property type="match status" value="1"/>
</dbReference>
<evidence type="ECO:0000313" key="1">
    <source>
        <dbReference type="EMBL" id="KLK94601.1"/>
    </source>
</evidence>
<reference evidence="1 2" key="1">
    <citation type="submission" date="2015-05" db="EMBL/GenBank/DDBJ databases">
        <title>Draft genome sequence of Microvirga vignae strain BR3299, a novel nitrogen fixing bacteria isolated from Brazil semi-aired region.</title>
        <authorList>
            <person name="Zilli J.E."/>
            <person name="Passos S.R."/>
            <person name="Leite J."/>
            <person name="Baldani J.I."/>
            <person name="Xavier G.R."/>
            <person name="Rumjaneck N.G."/>
            <person name="Simoes-Araujo J.L."/>
        </authorList>
    </citation>
    <scope>NUCLEOTIDE SEQUENCE [LARGE SCALE GENOMIC DNA]</scope>
    <source>
        <strain evidence="1 2">BR3299</strain>
    </source>
</reference>
<gene>
    <name evidence="1" type="ORF">AA309_02605</name>
</gene>
<comment type="caution">
    <text evidence="1">The sequence shown here is derived from an EMBL/GenBank/DDBJ whole genome shotgun (WGS) entry which is preliminary data.</text>
</comment>
<dbReference type="EMBL" id="LCYG01000010">
    <property type="protein sequence ID" value="KLK94601.1"/>
    <property type="molecule type" value="Genomic_DNA"/>
</dbReference>
<sequence length="83" mass="9261">MVVECSPRQGGFTNTHERTTQTEIAKRLAALMGFAYAGEYDPSDACFGRVCFVPSDTFRVLILQDQDVLGYGMLVQYPAWGVY</sequence>
<proteinExistence type="predicted"/>
<dbReference type="InterPro" id="IPR021519">
    <property type="entry name" value="DUF3182"/>
</dbReference>
<accession>A0A0H1RIB6</accession>
<dbReference type="PATRIC" id="fig|1225564.3.peg.24"/>
<organism evidence="1 2">
    <name type="scientific">Microvirga vignae</name>
    <dbReference type="NCBI Taxonomy" id="1225564"/>
    <lineage>
        <taxon>Bacteria</taxon>
        <taxon>Pseudomonadati</taxon>
        <taxon>Pseudomonadota</taxon>
        <taxon>Alphaproteobacteria</taxon>
        <taxon>Hyphomicrobiales</taxon>
        <taxon>Methylobacteriaceae</taxon>
        <taxon>Microvirga</taxon>
    </lineage>
</organism>